<feature type="compositionally biased region" description="Basic and acidic residues" evidence="2">
    <location>
        <begin position="375"/>
        <end position="396"/>
    </location>
</feature>
<evidence type="ECO:0000313" key="4">
    <source>
        <dbReference type="Proteomes" id="UP000287519"/>
    </source>
</evidence>
<dbReference type="OrthoDB" id="9797653at2"/>
<sequence>MTGPLSGVRVVDLTAALAGPYSTMILADLGADIIKVEPPGGEVTRRVGPYPPSDDGQATLGGYFQSVNRGKRSIVLDLKTPEGHAELLELVRTADVLVENFGPGVVERLDISYDTVRQVNPRLVYGSLTGFGSTWSGESPYMNWPAMDITIQAMAGALSITGTEDGKPVKIGPGIGDIFPGTMLAIGVLSALLEAERTGQGQQIDVAMFDAMLSLCERIVYQYSYTGQVPKPIGNTHPILTPFDVLEVKDGWIAVAATTQLRWEALCRIMERPDLIEDARFRNETCRVEHRAEIRTLLDDWSRDLTRAEVSEKLGGKVPFGPVNDIRDIFDDPHARARDMLVEIDNPGSSQKAIVAGQPIKFSRTPSKVGTRAPLLDEHGAAIRTENRSPATERSH</sequence>
<dbReference type="SUPFAM" id="SSF89796">
    <property type="entry name" value="CoA-transferase family III (CaiB/BaiF)"/>
    <property type="match status" value="1"/>
</dbReference>
<dbReference type="InterPro" id="IPR023606">
    <property type="entry name" value="CoA-Trfase_III_dom_1_sf"/>
</dbReference>
<dbReference type="PANTHER" id="PTHR48207:SF3">
    <property type="entry name" value="SUCCINATE--HYDROXYMETHYLGLUTARATE COA-TRANSFERASE"/>
    <property type="match status" value="1"/>
</dbReference>
<evidence type="ECO:0000256" key="1">
    <source>
        <dbReference type="ARBA" id="ARBA00022679"/>
    </source>
</evidence>
<accession>A0A402CFX1</accession>
<name>A0A402CFX1_RHOWR</name>
<dbReference type="Gene3D" id="3.40.50.10540">
    <property type="entry name" value="Crotonobetainyl-coa:carnitine coa-transferase, domain 1"/>
    <property type="match status" value="1"/>
</dbReference>
<dbReference type="AlphaFoldDB" id="A0A402CFX1"/>
<dbReference type="InterPro" id="IPR050483">
    <property type="entry name" value="CoA-transferase_III_domain"/>
</dbReference>
<protein>
    <submittedName>
        <fullName evidence="3">CAIB/BAIF family protein</fullName>
    </submittedName>
</protein>
<dbReference type="RefSeq" id="WP_124394432.1">
    <property type="nucleotide sequence ID" value="NZ_BHYM01000058.1"/>
</dbReference>
<gene>
    <name evidence="3" type="ORF">Rhow_006429</name>
</gene>
<feature type="region of interest" description="Disordered" evidence="2">
    <location>
        <begin position="365"/>
        <end position="396"/>
    </location>
</feature>
<keyword evidence="1" id="KW-0808">Transferase</keyword>
<keyword evidence="4" id="KW-1185">Reference proteome</keyword>
<dbReference type="EMBL" id="BHYM01000058">
    <property type="protein sequence ID" value="GCE42490.1"/>
    <property type="molecule type" value="Genomic_DNA"/>
</dbReference>
<evidence type="ECO:0000256" key="2">
    <source>
        <dbReference type="SAM" id="MobiDB-lite"/>
    </source>
</evidence>
<dbReference type="Gene3D" id="3.30.1540.10">
    <property type="entry name" value="formyl-coa transferase, domain 3"/>
    <property type="match status" value="1"/>
</dbReference>
<organism evidence="3 4">
    <name type="scientific">Rhodococcus wratislaviensis</name>
    <name type="common">Tsukamurella wratislaviensis</name>
    <dbReference type="NCBI Taxonomy" id="44752"/>
    <lineage>
        <taxon>Bacteria</taxon>
        <taxon>Bacillati</taxon>
        <taxon>Actinomycetota</taxon>
        <taxon>Actinomycetes</taxon>
        <taxon>Mycobacteriales</taxon>
        <taxon>Nocardiaceae</taxon>
        <taxon>Rhodococcus</taxon>
    </lineage>
</organism>
<proteinExistence type="predicted"/>
<dbReference type="PANTHER" id="PTHR48207">
    <property type="entry name" value="SUCCINATE--HYDROXYMETHYLGLUTARATE COA-TRANSFERASE"/>
    <property type="match status" value="1"/>
</dbReference>
<dbReference type="Pfam" id="PF02515">
    <property type="entry name" value="CoA_transf_3"/>
    <property type="match status" value="1"/>
</dbReference>
<evidence type="ECO:0000313" key="3">
    <source>
        <dbReference type="EMBL" id="GCE42490.1"/>
    </source>
</evidence>
<comment type="caution">
    <text evidence="3">The sequence shown here is derived from an EMBL/GenBank/DDBJ whole genome shotgun (WGS) entry which is preliminary data.</text>
</comment>
<dbReference type="GO" id="GO:0008410">
    <property type="term" value="F:CoA-transferase activity"/>
    <property type="evidence" value="ECO:0007669"/>
    <property type="project" value="TreeGrafter"/>
</dbReference>
<dbReference type="InterPro" id="IPR003673">
    <property type="entry name" value="CoA-Trfase_fam_III"/>
</dbReference>
<dbReference type="Proteomes" id="UP000287519">
    <property type="component" value="Unassembled WGS sequence"/>
</dbReference>
<dbReference type="InterPro" id="IPR044855">
    <property type="entry name" value="CoA-Trfase_III_dom3_sf"/>
</dbReference>
<reference evidence="3 4" key="1">
    <citation type="submission" date="2018-11" db="EMBL/GenBank/DDBJ databases">
        <title>Microbial catabolism of amino acid.</title>
        <authorList>
            <person name="Hibi M."/>
            <person name="Ogawa J."/>
        </authorList>
    </citation>
    <scope>NUCLEOTIDE SEQUENCE [LARGE SCALE GENOMIC DNA]</scope>
    <source>
        <strain evidence="3 4">C31-06</strain>
    </source>
</reference>